<evidence type="ECO:0000313" key="6">
    <source>
        <dbReference type="EMBL" id="KAJ2780288.1"/>
    </source>
</evidence>
<dbReference type="Gene3D" id="3.30.420.10">
    <property type="entry name" value="Ribonuclease H-like superfamily/Ribonuclease H"/>
    <property type="match status" value="2"/>
</dbReference>
<evidence type="ECO:0000256" key="1">
    <source>
        <dbReference type="ARBA" id="ARBA00009921"/>
    </source>
</evidence>
<proteinExistence type="inferred from homology"/>
<dbReference type="OrthoDB" id="270189at2759"/>
<dbReference type="FunFam" id="3.30.420.10:FF:000003">
    <property type="entry name" value="Oligoribonuclease"/>
    <property type="match status" value="1"/>
</dbReference>
<dbReference type="AlphaFoldDB" id="A0A9W8LI94"/>
<keyword evidence="3" id="KW-0378">Hydrolase</keyword>
<protein>
    <submittedName>
        <fullName evidence="6">Rna exonuclease</fullName>
    </submittedName>
</protein>
<dbReference type="InterPro" id="IPR013520">
    <property type="entry name" value="Ribonucl_H"/>
</dbReference>
<dbReference type="CDD" id="cd06135">
    <property type="entry name" value="Orn"/>
    <property type="match status" value="2"/>
</dbReference>
<organism evidence="6 7">
    <name type="scientific">Coemansia javaensis</name>
    <dbReference type="NCBI Taxonomy" id="2761396"/>
    <lineage>
        <taxon>Eukaryota</taxon>
        <taxon>Fungi</taxon>
        <taxon>Fungi incertae sedis</taxon>
        <taxon>Zoopagomycota</taxon>
        <taxon>Kickxellomycotina</taxon>
        <taxon>Kickxellomycetes</taxon>
        <taxon>Kickxellales</taxon>
        <taxon>Kickxellaceae</taxon>
        <taxon>Coemansia</taxon>
    </lineage>
</organism>
<evidence type="ECO:0000259" key="5">
    <source>
        <dbReference type="SMART" id="SM00479"/>
    </source>
</evidence>
<dbReference type="InterPro" id="IPR022894">
    <property type="entry name" value="Oligoribonuclease"/>
</dbReference>
<dbReference type="Proteomes" id="UP001140217">
    <property type="component" value="Unassembled WGS sequence"/>
</dbReference>
<feature type="domain" description="Exonuclease" evidence="5">
    <location>
        <begin position="203"/>
        <end position="377"/>
    </location>
</feature>
<dbReference type="SUPFAM" id="SSF53098">
    <property type="entry name" value="Ribonuclease H-like"/>
    <property type="match status" value="2"/>
</dbReference>
<comment type="similarity">
    <text evidence="1">Belongs to the oligoribonuclease family.</text>
</comment>
<dbReference type="SMART" id="SM00479">
    <property type="entry name" value="EXOIII"/>
    <property type="match status" value="2"/>
</dbReference>
<dbReference type="PANTHER" id="PTHR11046">
    <property type="entry name" value="OLIGORIBONUCLEASE, MITOCHONDRIAL"/>
    <property type="match status" value="1"/>
</dbReference>
<reference evidence="6" key="1">
    <citation type="submission" date="2022-07" db="EMBL/GenBank/DDBJ databases">
        <title>Phylogenomic reconstructions and comparative analyses of Kickxellomycotina fungi.</title>
        <authorList>
            <person name="Reynolds N.K."/>
            <person name="Stajich J.E."/>
            <person name="Barry K."/>
            <person name="Grigoriev I.V."/>
            <person name="Crous P."/>
            <person name="Smith M.E."/>
        </authorList>
    </citation>
    <scope>NUCLEOTIDE SEQUENCE</scope>
    <source>
        <strain evidence="6">NBRC 105414</strain>
    </source>
</reference>
<evidence type="ECO:0000256" key="2">
    <source>
        <dbReference type="ARBA" id="ARBA00022722"/>
    </source>
</evidence>
<sequence length="383" mass="42201">MAGHNAPLVWVDCEMTGLDAQNDTIIEIACIVTDTELNILERGESIVIHQPAAVMDAMGDWCKEHHGASGLTQSVLASTVTMADAEAAVLALVKRHCSEPGRAVLAGNSVHVDRMFLSRLMPELVGFLHYRIVDVSSVKQLARYWNPRLLGSAPAKTESHRALDDIVESINELRYYREHFFVVPARLPLLQRASVHSTQGTAPLVWIDVETTGLVADKDVILEVAMVVTDGALEPLGPELSLVVGQPAAQLRKLNAWSRKWHQQSGLLAEVARSPLTVGEAERRLLAQITAVCPAPNRAVLAGSNVGFDRAFIARHMPVLAGHLHYRNVDVSTVNELAKRWAPDALRGLEKRHAHRALDDVRESLRELRFYRDALFRAPAPRG</sequence>
<evidence type="ECO:0000256" key="4">
    <source>
        <dbReference type="ARBA" id="ARBA00022839"/>
    </source>
</evidence>
<dbReference type="GO" id="GO:0000175">
    <property type="term" value="F:3'-5'-RNA exonuclease activity"/>
    <property type="evidence" value="ECO:0007669"/>
    <property type="project" value="InterPro"/>
</dbReference>
<dbReference type="EMBL" id="JANBUL010000143">
    <property type="protein sequence ID" value="KAJ2780288.1"/>
    <property type="molecule type" value="Genomic_DNA"/>
</dbReference>
<dbReference type="PANTHER" id="PTHR11046:SF0">
    <property type="entry name" value="OLIGORIBONUCLEASE, MITOCHONDRIAL"/>
    <property type="match status" value="1"/>
</dbReference>
<evidence type="ECO:0000256" key="3">
    <source>
        <dbReference type="ARBA" id="ARBA00022801"/>
    </source>
</evidence>
<feature type="domain" description="Exonuclease" evidence="5">
    <location>
        <begin position="7"/>
        <end position="182"/>
    </location>
</feature>
<dbReference type="InterPro" id="IPR036397">
    <property type="entry name" value="RNaseH_sf"/>
</dbReference>
<keyword evidence="4 6" id="KW-0269">Exonuclease</keyword>
<keyword evidence="2" id="KW-0540">Nuclease</keyword>
<accession>A0A9W8LI94</accession>
<comment type="caution">
    <text evidence="6">The sequence shown here is derived from an EMBL/GenBank/DDBJ whole genome shotgun (WGS) entry which is preliminary data.</text>
</comment>
<dbReference type="GO" id="GO:0003676">
    <property type="term" value="F:nucleic acid binding"/>
    <property type="evidence" value="ECO:0007669"/>
    <property type="project" value="InterPro"/>
</dbReference>
<gene>
    <name evidence="6" type="primary">rex2</name>
    <name evidence="6" type="ORF">H4R18_003524</name>
</gene>
<dbReference type="Pfam" id="PF00929">
    <property type="entry name" value="RNase_T"/>
    <property type="match status" value="2"/>
</dbReference>
<evidence type="ECO:0000313" key="7">
    <source>
        <dbReference type="Proteomes" id="UP001140217"/>
    </source>
</evidence>
<dbReference type="InterPro" id="IPR012337">
    <property type="entry name" value="RNaseH-like_sf"/>
</dbReference>
<keyword evidence="7" id="KW-1185">Reference proteome</keyword>
<name>A0A9W8LI94_9FUNG</name>
<dbReference type="NCBIfam" id="NF003765">
    <property type="entry name" value="PRK05359.1"/>
    <property type="match status" value="2"/>
</dbReference>